<comment type="caution">
    <text evidence="4">The sequence shown here is derived from an EMBL/GenBank/DDBJ whole genome shotgun (WGS) entry which is preliminary data.</text>
</comment>
<dbReference type="GO" id="GO:0033072">
    <property type="term" value="P:vancomycin biosynthetic process"/>
    <property type="evidence" value="ECO:0007669"/>
    <property type="project" value="UniProtKB-ARBA"/>
</dbReference>
<feature type="domain" description="Glycosyltransferase family 28 N-terminal" evidence="2">
    <location>
        <begin position="29"/>
        <end position="109"/>
    </location>
</feature>
<evidence type="ECO:0000259" key="3">
    <source>
        <dbReference type="Pfam" id="PF06722"/>
    </source>
</evidence>
<name>A0A108UBC2_9GAMM</name>
<evidence type="ECO:0000313" key="4">
    <source>
        <dbReference type="EMBL" id="KWS05989.1"/>
    </source>
</evidence>
<dbReference type="InterPro" id="IPR004276">
    <property type="entry name" value="GlycoTrans_28_N"/>
</dbReference>
<dbReference type="Pfam" id="PF06722">
    <property type="entry name" value="EryCIII-like_C"/>
    <property type="match status" value="1"/>
</dbReference>
<dbReference type="AlphaFoldDB" id="A0A108UBC2"/>
<dbReference type="GO" id="GO:0016758">
    <property type="term" value="F:hexosyltransferase activity"/>
    <property type="evidence" value="ECO:0007669"/>
    <property type="project" value="InterPro"/>
</dbReference>
<dbReference type="GO" id="GO:0005975">
    <property type="term" value="P:carbohydrate metabolic process"/>
    <property type="evidence" value="ECO:0007669"/>
    <property type="project" value="InterPro"/>
</dbReference>
<feature type="region of interest" description="Disordered" evidence="1">
    <location>
        <begin position="451"/>
        <end position="471"/>
    </location>
</feature>
<dbReference type="RefSeq" id="WP_201025493.1">
    <property type="nucleotide sequence ID" value="NZ_JAJA02000001.1"/>
</dbReference>
<keyword evidence="5" id="KW-1185">Reference proteome</keyword>
<dbReference type="InterPro" id="IPR010610">
    <property type="entry name" value="EryCIII-like_C"/>
</dbReference>
<dbReference type="EMBL" id="JAJA02000001">
    <property type="protein sequence ID" value="KWS05989.1"/>
    <property type="molecule type" value="Genomic_DNA"/>
</dbReference>
<organism evidence="4 5">
    <name type="scientific">Lysobacter capsici AZ78</name>
    <dbReference type="NCBI Taxonomy" id="1444315"/>
    <lineage>
        <taxon>Bacteria</taxon>
        <taxon>Pseudomonadati</taxon>
        <taxon>Pseudomonadota</taxon>
        <taxon>Gammaproteobacteria</taxon>
        <taxon>Lysobacterales</taxon>
        <taxon>Lysobacteraceae</taxon>
        <taxon>Lysobacter</taxon>
    </lineage>
</organism>
<proteinExistence type="predicted"/>
<dbReference type="Proteomes" id="UP000023435">
    <property type="component" value="Unassembled WGS sequence"/>
</dbReference>
<dbReference type="PANTHER" id="PTHR48050">
    <property type="entry name" value="STEROL 3-BETA-GLUCOSYLTRANSFERASE"/>
    <property type="match status" value="1"/>
</dbReference>
<dbReference type="GO" id="GO:0008194">
    <property type="term" value="F:UDP-glycosyltransferase activity"/>
    <property type="evidence" value="ECO:0007669"/>
    <property type="project" value="InterPro"/>
</dbReference>
<reference evidence="4 5" key="1">
    <citation type="journal article" date="2014" name="Genome Announc.">
        <title>Draft Genome Sequence of Lysobacter capsici AZ78, a Bacterium Antagonistic to Plant-Pathogenic Oomycetes.</title>
        <authorList>
            <person name="Puopolo G."/>
            <person name="Sonego P."/>
            <person name="Engelen K."/>
            <person name="Pertot I."/>
        </authorList>
    </citation>
    <scope>NUCLEOTIDE SEQUENCE [LARGE SCALE GENOMIC DNA]</scope>
    <source>
        <strain evidence="4 5">AZ78</strain>
    </source>
</reference>
<dbReference type="PANTHER" id="PTHR48050:SF13">
    <property type="entry name" value="STEROL 3-BETA-GLUCOSYLTRANSFERASE UGT80A2"/>
    <property type="match status" value="1"/>
</dbReference>
<feature type="domain" description="Erythromycin biosynthesis protein CIII-like C-terminal" evidence="3">
    <location>
        <begin position="326"/>
        <end position="419"/>
    </location>
</feature>
<evidence type="ECO:0000313" key="5">
    <source>
        <dbReference type="Proteomes" id="UP000023435"/>
    </source>
</evidence>
<gene>
    <name evidence="4" type="ORF">AZ78_3543</name>
</gene>
<accession>A0A108UBC2</accession>
<evidence type="ECO:0000259" key="2">
    <source>
        <dbReference type="Pfam" id="PF03033"/>
    </source>
</evidence>
<dbReference type="SUPFAM" id="SSF53756">
    <property type="entry name" value="UDP-Glycosyltransferase/glycogen phosphorylase"/>
    <property type="match status" value="1"/>
</dbReference>
<dbReference type="InterPro" id="IPR050426">
    <property type="entry name" value="Glycosyltransferase_28"/>
</dbReference>
<sequence length="471" mass="51113">MSAPTLALPAAGPAANDHSVDGPVQPGAIVIFTVGTQGDARPCIGLGQALHRAGYPVRIVTSDNFAPLVREAGLEFCAISADFSDLLTNNPETVDKALNPWFLVKHTRAKFAEWAATWAKEARPACQGAALLIGTGIVTQLAKALGEAENVPFLQAHLQPFTPSRKLSPLSFWSKREFPGWANMALFSVMKLLAWYTLKPAVNGAIRPQLKLPLYPWYGPYFDKDPGRMRVLYGYSRHILPRPDDWPEQVRVTGSWFLDQAGEWQPPQSLTDFLAEGEKPIYIGFGSMLANNAEAFTDIVVDAVRLSGRRAVLATGWGGLRREPGRMDDQIYVIEAAPHDWLFPRMAMAMHHGGAGTTVAAARAGIPSVFVPFFGDQPFWARRMNELGVAPPALDRRTVDAAQMAQAIAQALEPQRIDAAHVLGEKIRAENGNATAVRTLGEWGLLPPLRGGHEAATPATAPTSEPLVQVA</sequence>
<protein>
    <submittedName>
        <fullName evidence="4">UDP-glucose:sterol glucosyltransferase</fullName>
    </submittedName>
</protein>
<evidence type="ECO:0000256" key="1">
    <source>
        <dbReference type="SAM" id="MobiDB-lite"/>
    </source>
</evidence>
<dbReference type="InterPro" id="IPR002213">
    <property type="entry name" value="UDP_glucos_trans"/>
</dbReference>
<dbReference type="CDD" id="cd03784">
    <property type="entry name" value="GT1_Gtf-like"/>
    <property type="match status" value="1"/>
</dbReference>
<dbReference type="Pfam" id="PF03033">
    <property type="entry name" value="Glyco_transf_28"/>
    <property type="match status" value="1"/>
</dbReference>
<dbReference type="Gene3D" id="3.40.50.2000">
    <property type="entry name" value="Glycogen Phosphorylase B"/>
    <property type="match status" value="2"/>
</dbReference>
<dbReference type="FunFam" id="3.40.50.2000:FF:000009">
    <property type="entry name" value="Sterol 3-beta-glucosyltransferase UGT80A2"/>
    <property type="match status" value="1"/>
</dbReference>